<name>A0A0W0GCD6_MONRR</name>
<protein>
    <submittedName>
        <fullName evidence="1">Uncharacterized protein</fullName>
    </submittedName>
</protein>
<proteinExistence type="predicted"/>
<dbReference type="AlphaFoldDB" id="A0A0W0GCD6"/>
<dbReference type="EMBL" id="LATX01000435">
    <property type="protein sequence ID" value="KTB46245.1"/>
    <property type="molecule type" value="Genomic_DNA"/>
</dbReference>
<evidence type="ECO:0000313" key="2">
    <source>
        <dbReference type="Proteomes" id="UP000054988"/>
    </source>
</evidence>
<organism evidence="1 2">
    <name type="scientific">Moniliophthora roreri</name>
    <name type="common">Frosty pod rot fungus</name>
    <name type="synonym">Monilia roreri</name>
    <dbReference type="NCBI Taxonomy" id="221103"/>
    <lineage>
        <taxon>Eukaryota</taxon>
        <taxon>Fungi</taxon>
        <taxon>Dikarya</taxon>
        <taxon>Basidiomycota</taxon>
        <taxon>Agaricomycotina</taxon>
        <taxon>Agaricomycetes</taxon>
        <taxon>Agaricomycetidae</taxon>
        <taxon>Agaricales</taxon>
        <taxon>Marasmiineae</taxon>
        <taxon>Marasmiaceae</taxon>
        <taxon>Moniliophthora</taxon>
    </lineage>
</organism>
<comment type="caution">
    <text evidence="1">The sequence shown here is derived from an EMBL/GenBank/DDBJ whole genome shotgun (WGS) entry which is preliminary data.</text>
</comment>
<reference evidence="1 2" key="1">
    <citation type="submission" date="2015-12" db="EMBL/GenBank/DDBJ databases">
        <title>Draft genome sequence of Moniliophthora roreri, the causal agent of frosty pod rot of cacao.</title>
        <authorList>
            <person name="Aime M.C."/>
            <person name="Diaz-Valderrama J.R."/>
            <person name="Kijpornyongpan T."/>
            <person name="Phillips-Mora W."/>
        </authorList>
    </citation>
    <scope>NUCLEOTIDE SEQUENCE [LARGE SCALE GENOMIC DNA]</scope>
    <source>
        <strain evidence="1 2">MCA 2952</strain>
    </source>
</reference>
<accession>A0A0W0GCD6</accession>
<sequence>MEGRGEVKPVPGVLSVLIPGTQR</sequence>
<evidence type="ECO:0000313" key="1">
    <source>
        <dbReference type="EMBL" id="KTB46245.1"/>
    </source>
</evidence>
<gene>
    <name evidence="1" type="ORF">WG66_1178</name>
</gene>
<dbReference type="Proteomes" id="UP000054988">
    <property type="component" value="Unassembled WGS sequence"/>
</dbReference>